<reference evidence="7" key="1">
    <citation type="journal article" date="2011" name="Plant Cell">
        <title>Transcriptional programming and functional interactions within the Phytophthora sojae RXLR effector repertoire.</title>
        <authorList>
            <person name="Wang Q."/>
            <person name="Han C."/>
            <person name="Ferreira A.O."/>
            <person name="Yu X."/>
            <person name="Ye W."/>
            <person name="Tripathy S."/>
            <person name="Kale S.D."/>
            <person name="Gu B."/>
            <person name="Sheng Y."/>
            <person name="Sui Y."/>
            <person name="Wang X."/>
            <person name="Zhang Z."/>
            <person name="Cheng B."/>
            <person name="Dong S."/>
            <person name="Shan W."/>
            <person name="Zheng X."/>
            <person name="Dou D."/>
            <person name="Tyler B.M."/>
            <person name="Wang Y."/>
        </authorList>
    </citation>
    <scope>NUCLEOTIDE SEQUENCE</scope>
    <source>
        <strain evidence="6">P7064</strain>
        <strain evidence="7">P7074</strain>
        <strain evidence="8">P7076</strain>
    </source>
</reference>
<dbReference type="HOGENOM" id="CLU_2325307_0_0_1"/>
<dbReference type="AlphaFoldDB" id="E0W586"/>
<organism evidence="7">
    <name type="scientific">Phytophthora sojae</name>
    <name type="common">Soybean stem and root rot agent</name>
    <name type="synonym">Phytophthora megasperma f. sp. glycines</name>
    <dbReference type="NCBI Taxonomy" id="67593"/>
    <lineage>
        <taxon>Eukaryota</taxon>
        <taxon>Sar</taxon>
        <taxon>Stramenopiles</taxon>
        <taxon>Oomycota</taxon>
        <taxon>Peronosporomycetes</taxon>
        <taxon>Peronosporales</taxon>
        <taxon>Peronosporaceae</taxon>
        <taxon>Phytophthora</taxon>
    </lineage>
</organism>
<dbReference type="EMBL" id="JN254201">
    <property type="protein sequence ID" value="AEK81014.1"/>
    <property type="molecule type" value="Genomic_DNA"/>
</dbReference>
<dbReference type="EMBL" id="JN254200">
    <property type="protein sequence ID" value="AEK81013.1"/>
    <property type="molecule type" value="Genomic_DNA"/>
</dbReference>
<evidence type="ECO:0000256" key="3">
    <source>
        <dbReference type="ARBA" id="ARBA00022525"/>
    </source>
</evidence>
<dbReference type="KEGG" id="psoj:PHYSODRAFT_285815"/>
<dbReference type="OrthoDB" id="128838at2759"/>
<dbReference type="InterPro" id="IPR031825">
    <property type="entry name" value="RXLR"/>
</dbReference>
<proteinExistence type="inferred from homology"/>
<keyword evidence="4 5" id="KW-0732">Signal</keyword>
<dbReference type="RefSeq" id="XP_009525681.1">
    <property type="nucleotide sequence ID" value="XM_009527386.1"/>
</dbReference>
<evidence type="ECO:0000256" key="5">
    <source>
        <dbReference type="RuleBase" id="RU367124"/>
    </source>
</evidence>
<feature type="signal peptide" evidence="5">
    <location>
        <begin position="1"/>
        <end position="20"/>
    </location>
</feature>
<comment type="domain">
    <text evidence="5">The RxLR-dEER motif acts to carry the protein into the host cell cytoplasm through binding to cell surface phosphatidylinositol-3-phosphate.</text>
</comment>
<comment type="similarity">
    <text evidence="2 5">Belongs to the RxLR effector family.</text>
</comment>
<evidence type="ECO:0000256" key="1">
    <source>
        <dbReference type="ARBA" id="ARBA00004613"/>
    </source>
</evidence>
<accession>E0W586</accession>
<name>E0W586_PHYSO</name>
<evidence type="ECO:0000313" key="7">
    <source>
        <dbReference type="EMBL" id="AEK81014.1"/>
    </source>
</evidence>
<protein>
    <recommendedName>
        <fullName evidence="5">RxLR effector protein</fullName>
    </recommendedName>
</protein>
<comment type="function">
    <text evidence="5">Effector that suppresses plant defense responses during pathogen infection.</text>
</comment>
<dbReference type="VEuPathDB" id="FungiDB:PHYSODRAFT_285815"/>
<dbReference type="Pfam" id="PF16810">
    <property type="entry name" value="RXLR"/>
    <property type="match status" value="1"/>
</dbReference>
<evidence type="ECO:0000256" key="4">
    <source>
        <dbReference type="ARBA" id="ARBA00022729"/>
    </source>
</evidence>
<feature type="chain" id="PRO_5007652757" description="RxLR effector protein" evidence="5">
    <location>
        <begin position="21"/>
        <end position="101"/>
    </location>
</feature>
<keyword evidence="3 5" id="KW-0964">Secreted</keyword>
<evidence type="ECO:0000313" key="6">
    <source>
        <dbReference type="EMBL" id="AEK81013.1"/>
    </source>
</evidence>
<evidence type="ECO:0000313" key="8">
    <source>
        <dbReference type="EMBL" id="AEK81015.1"/>
    </source>
</evidence>
<comment type="subcellular location">
    <subcellularLocation>
        <location evidence="1 5">Secreted</location>
    </subcellularLocation>
</comment>
<evidence type="ECO:0000256" key="2">
    <source>
        <dbReference type="ARBA" id="ARBA00010400"/>
    </source>
</evidence>
<sequence>MRLSSVVLATIVTLLASTNAVEVKNSIDSLNVAGPAVGEQRFLRVHKGHASTQNKELALTEERAMLTAVTKVKDKLFKLKMKIAMPSIKKLLEGVVKDILK</sequence>
<gene>
    <name evidence="7" type="primary">Avh</name>
</gene>
<dbReference type="EMBL" id="JN254202">
    <property type="protein sequence ID" value="AEK81015.1"/>
    <property type="molecule type" value="Genomic_DNA"/>
</dbReference>